<reference evidence="14" key="1">
    <citation type="submission" date="2020-08" db="EMBL/GenBank/DDBJ databases">
        <title>Ramlibacter sp. GTP1 16S ribosomal RNA gene genome sequencing and assembly.</title>
        <authorList>
            <person name="Kang M."/>
        </authorList>
    </citation>
    <scope>NUCLEOTIDE SEQUENCE</scope>
    <source>
        <strain evidence="14">GTP1</strain>
    </source>
</reference>
<dbReference type="InterPro" id="IPR020613">
    <property type="entry name" value="Thiolase_CS"/>
</dbReference>
<dbReference type="InterPro" id="IPR020617">
    <property type="entry name" value="Thiolase_C"/>
</dbReference>
<sequence>MTNALIVSTARTPLTKSWKGAFNMTHGATLGGHAVKHAVQRAGVDPAAIEDVLMGCANPEGATGANIARQIALMADLPITVSGATVNRFCSSGLQTIAMASQRVIAGEGDVFVAGGVESISCVQQEMNQHMLRDLALAEKKPEIYWSMLQTAEQVAKRYNISRDDMDFYGARSQQRACAAQAEGKFNDEIAPITVKAGVADAVMGLITKEVTVSKDEGLREGTTKEGISGIKPALPGGVITAGNASQFSDGAGACVVVSEEYAGKNNLKPMGRFLGFAVAGCEPDEMGIGPVFAVPKVLKKLGLKVSDIDLWELNEAFAVQVMYCRDKLGIPDDRLNVNGGAIAVGHPYGVSGQRLTGHALIEGKRRGAKKVVVTMCIGGGMGAAGVFEVL</sequence>
<protein>
    <submittedName>
        <fullName evidence="14">Acetyl-CoA C-acyltransferase</fullName>
        <ecNumber evidence="14">2.3.1.16</ecNumber>
    </submittedName>
</protein>
<keyword evidence="6" id="KW-0809">Transit peptide</keyword>
<comment type="similarity">
    <text evidence="3 11">Belongs to the thiolase-like superfamily. Thiolase family.</text>
</comment>
<dbReference type="PROSITE" id="PS00737">
    <property type="entry name" value="THIOLASE_2"/>
    <property type="match status" value="1"/>
</dbReference>
<dbReference type="EC" id="2.3.1.16" evidence="14"/>
<dbReference type="NCBIfam" id="TIGR01930">
    <property type="entry name" value="AcCoA-C-Actrans"/>
    <property type="match status" value="1"/>
</dbReference>
<evidence type="ECO:0000256" key="11">
    <source>
        <dbReference type="RuleBase" id="RU003557"/>
    </source>
</evidence>
<evidence type="ECO:0000256" key="6">
    <source>
        <dbReference type="ARBA" id="ARBA00022946"/>
    </source>
</evidence>
<dbReference type="GO" id="GO:0005737">
    <property type="term" value="C:cytoplasm"/>
    <property type="evidence" value="ECO:0007669"/>
    <property type="project" value="UniProtKB-ARBA"/>
</dbReference>
<dbReference type="PIRSF" id="PIRSF000429">
    <property type="entry name" value="Ac-CoA_Ac_transf"/>
    <property type="match status" value="1"/>
</dbReference>
<comment type="pathway">
    <text evidence="2">Lipid metabolism.</text>
</comment>
<keyword evidence="5" id="KW-0276">Fatty acid metabolism</keyword>
<dbReference type="PROSITE" id="PS00098">
    <property type="entry name" value="THIOLASE_1"/>
    <property type="match status" value="1"/>
</dbReference>
<evidence type="ECO:0000256" key="8">
    <source>
        <dbReference type="ARBA" id="ARBA00023140"/>
    </source>
</evidence>
<dbReference type="AlphaFoldDB" id="A0A923M6T0"/>
<evidence type="ECO:0000256" key="1">
    <source>
        <dbReference type="ARBA" id="ARBA00004275"/>
    </source>
</evidence>
<dbReference type="SUPFAM" id="SSF53901">
    <property type="entry name" value="Thiolase-like"/>
    <property type="match status" value="2"/>
</dbReference>
<dbReference type="Proteomes" id="UP000596827">
    <property type="component" value="Unassembled WGS sequence"/>
</dbReference>
<dbReference type="InterPro" id="IPR050215">
    <property type="entry name" value="Thiolase-like_sf_Thiolase"/>
</dbReference>
<dbReference type="GO" id="GO:0006635">
    <property type="term" value="P:fatty acid beta-oxidation"/>
    <property type="evidence" value="ECO:0007669"/>
    <property type="project" value="TreeGrafter"/>
</dbReference>
<proteinExistence type="inferred from homology"/>
<dbReference type="CDD" id="cd00751">
    <property type="entry name" value="thiolase"/>
    <property type="match status" value="1"/>
</dbReference>
<evidence type="ECO:0000313" key="14">
    <source>
        <dbReference type="EMBL" id="MBC5764410.1"/>
    </source>
</evidence>
<comment type="caution">
    <text evidence="14">The sequence shown here is derived from an EMBL/GenBank/DDBJ whole genome shotgun (WGS) entry which is preliminary data.</text>
</comment>
<dbReference type="Gene3D" id="3.40.47.10">
    <property type="match status" value="2"/>
</dbReference>
<feature type="active site" description="Proton acceptor" evidence="10">
    <location>
        <position position="377"/>
    </location>
</feature>
<feature type="domain" description="Thiolase N-terminal" evidence="12">
    <location>
        <begin position="5"/>
        <end position="261"/>
    </location>
</feature>
<organism evidence="14 15">
    <name type="scientific">Ramlibacter albus</name>
    <dbReference type="NCBI Taxonomy" id="2079448"/>
    <lineage>
        <taxon>Bacteria</taxon>
        <taxon>Pseudomonadati</taxon>
        <taxon>Pseudomonadota</taxon>
        <taxon>Betaproteobacteria</taxon>
        <taxon>Burkholderiales</taxon>
        <taxon>Comamonadaceae</taxon>
        <taxon>Ramlibacter</taxon>
    </lineage>
</organism>
<dbReference type="PANTHER" id="PTHR43853">
    <property type="entry name" value="3-KETOACYL-COA THIOLASE, PEROXISOMAL"/>
    <property type="match status" value="1"/>
</dbReference>
<feature type="active site" description="Proton acceptor" evidence="10">
    <location>
        <position position="347"/>
    </location>
</feature>
<dbReference type="Pfam" id="PF02803">
    <property type="entry name" value="Thiolase_C"/>
    <property type="match status" value="1"/>
</dbReference>
<comment type="subcellular location">
    <subcellularLocation>
        <location evidence="1">Peroxisome</location>
    </subcellularLocation>
</comment>
<keyword evidence="4 11" id="KW-0808">Transferase</keyword>
<dbReference type="InterPro" id="IPR020615">
    <property type="entry name" value="Thiolase_acyl_enz_int_AS"/>
</dbReference>
<evidence type="ECO:0000256" key="3">
    <source>
        <dbReference type="ARBA" id="ARBA00010982"/>
    </source>
</evidence>
<name>A0A923M6T0_9BURK</name>
<evidence type="ECO:0000313" key="15">
    <source>
        <dbReference type="Proteomes" id="UP000596827"/>
    </source>
</evidence>
<dbReference type="InterPro" id="IPR020616">
    <property type="entry name" value="Thiolase_N"/>
</dbReference>
<dbReference type="RefSeq" id="WP_187080881.1">
    <property type="nucleotide sequence ID" value="NZ_JACORU010000002.1"/>
</dbReference>
<evidence type="ECO:0000256" key="10">
    <source>
        <dbReference type="PIRSR" id="PIRSR000429-1"/>
    </source>
</evidence>
<dbReference type="GO" id="GO:0003988">
    <property type="term" value="F:acetyl-CoA C-acyltransferase activity"/>
    <property type="evidence" value="ECO:0007669"/>
    <property type="project" value="UniProtKB-EC"/>
</dbReference>
<gene>
    <name evidence="14" type="ORF">H8R02_08115</name>
</gene>
<dbReference type="FunFam" id="3.40.47.10:FF:000010">
    <property type="entry name" value="Acetyl-CoA acetyltransferase (Thiolase)"/>
    <property type="match status" value="1"/>
</dbReference>
<feature type="domain" description="Thiolase C-terminal" evidence="13">
    <location>
        <begin position="268"/>
        <end position="389"/>
    </location>
</feature>
<keyword evidence="7" id="KW-0443">Lipid metabolism</keyword>
<dbReference type="Pfam" id="PF00108">
    <property type="entry name" value="Thiolase_N"/>
    <property type="match status" value="1"/>
</dbReference>
<evidence type="ECO:0000256" key="2">
    <source>
        <dbReference type="ARBA" id="ARBA00005189"/>
    </source>
</evidence>
<dbReference type="EMBL" id="JACORU010000002">
    <property type="protein sequence ID" value="MBC5764410.1"/>
    <property type="molecule type" value="Genomic_DNA"/>
</dbReference>
<accession>A0A923M6T0</accession>
<feature type="active site" description="Acyl-thioester intermediate" evidence="10">
    <location>
        <position position="90"/>
    </location>
</feature>
<dbReference type="NCBIfam" id="NF005494">
    <property type="entry name" value="PRK07108.1"/>
    <property type="match status" value="1"/>
</dbReference>
<evidence type="ECO:0000259" key="13">
    <source>
        <dbReference type="Pfam" id="PF02803"/>
    </source>
</evidence>
<keyword evidence="9 11" id="KW-0012">Acyltransferase</keyword>
<dbReference type="GO" id="GO:0010124">
    <property type="term" value="P:phenylacetate catabolic process"/>
    <property type="evidence" value="ECO:0007669"/>
    <property type="project" value="TreeGrafter"/>
</dbReference>
<evidence type="ECO:0000256" key="4">
    <source>
        <dbReference type="ARBA" id="ARBA00022679"/>
    </source>
</evidence>
<evidence type="ECO:0000256" key="7">
    <source>
        <dbReference type="ARBA" id="ARBA00023098"/>
    </source>
</evidence>
<keyword evidence="15" id="KW-1185">Reference proteome</keyword>
<dbReference type="InterPro" id="IPR002155">
    <property type="entry name" value="Thiolase"/>
</dbReference>
<evidence type="ECO:0000259" key="12">
    <source>
        <dbReference type="Pfam" id="PF00108"/>
    </source>
</evidence>
<evidence type="ECO:0000256" key="9">
    <source>
        <dbReference type="ARBA" id="ARBA00023315"/>
    </source>
</evidence>
<dbReference type="InterPro" id="IPR016039">
    <property type="entry name" value="Thiolase-like"/>
</dbReference>
<evidence type="ECO:0000256" key="5">
    <source>
        <dbReference type="ARBA" id="ARBA00022832"/>
    </source>
</evidence>
<dbReference type="PANTHER" id="PTHR43853:SF8">
    <property type="entry name" value="3-KETOACYL-COA THIOLASE, PEROXISOMAL"/>
    <property type="match status" value="1"/>
</dbReference>
<keyword evidence="8" id="KW-0576">Peroxisome</keyword>